<gene>
    <name evidence="1" type="ORF">SFLOR_v1c01850</name>
</gene>
<dbReference type="RefSeq" id="WP_100916236.1">
    <property type="nucleotide sequence ID" value="NZ_CP025057.1"/>
</dbReference>
<dbReference type="KEGG" id="sfz:SFLOR_v1c01850"/>
<evidence type="ECO:0000313" key="2">
    <source>
        <dbReference type="Proteomes" id="UP000231823"/>
    </source>
</evidence>
<proteinExistence type="predicted"/>
<reference evidence="1 2" key="1">
    <citation type="submission" date="2017-12" db="EMBL/GenBank/DDBJ databases">
        <title>Complete genome sequence of Spiroplasma floricola 23-6 (ATCC 29989).</title>
        <authorList>
            <person name="Tsai Y.-M."/>
            <person name="Wu P.-S."/>
            <person name="Lo W.-S."/>
            <person name="Kuo C.-H."/>
        </authorList>
    </citation>
    <scope>NUCLEOTIDE SEQUENCE [LARGE SCALE GENOMIC DNA]</scope>
    <source>
        <strain evidence="1 2">23-6</strain>
    </source>
</reference>
<dbReference type="AlphaFoldDB" id="A0A2K8SCS4"/>
<protein>
    <recommendedName>
        <fullName evidence="3">Lipoprotein</fullName>
    </recommendedName>
</protein>
<dbReference type="EMBL" id="CP025057">
    <property type="protein sequence ID" value="AUB31246.1"/>
    <property type="molecule type" value="Genomic_DNA"/>
</dbReference>
<dbReference type="Proteomes" id="UP000231823">
    <property type="component" value="Chromosome"/>
</dbReference>
<dbReference type="OrthoDB" id="401283at2"/>
<evidence type="ECO:0000313" key="1">
    <source>
        <dbReference type="EMBL" id="AUB31246.1"/>
    </source>
</evidence>
<dbReference type="InterPro" id="IPR054816">
    <property type="entry name" value="Lipoprotein_mollicutes-type_CS"/>
</dbReference>
<dbReference type="NCBIfam" id="NF038029">
    <property type="entry name" value="LP_plasma"/>
    <property type="match status" value="1"/>
</dbReference>
<sequence>MKKILSVLTTFGFVSSSTVSVIACDTKEKPNPKIDQPKKDITKIVQDFEQDVTKIWTEHYEKEIVGNLIGVTASEESNEFINKVNIQKFSKPENKNKLTAENKIQLTNDVQKLFKTKLLEEKLNTLKKVNKYKIILDEVDSVFDSINLLFDNNNFLINSGEINTGLYIGNIVIDYKVVTKYKGLNSIEKFAQYSTLKYTSTDSETFKKVGEEMYKNIAKDVFISKETEEFVNLQWNKIKGNSGDSAAYLSSNTQLKKYYNENNQFHNALLKIMKENYLEKKFGSLKISYEKSSVYKTEDFAEQNKDYLIINNLYKSDDDIVSFDMSMAKDYQKISKLLLSDKEELTQFLYENQFSPYKWNKIRNNYKIIQDSFLTKFLNKNEIFKYQESNNYKLAIAMGFVDFIGPVIKISNGKSSYLHELPDFKLAISYSLNGMVDSNYESLVDFFTNLFNIYKTIYNPTFRSDKKYYFNMSFEKNKIWELLNKNKVELKNSEINNLLKNFNDNYNFSKKMLLDKLKISNKALKEKDIYFWVENYDKNLKNERVMIGSKTIDDYFWVSANWNIETIYPYKTFKNFNYMVFNLFGILKIKINFDSSLEHWNELVIF</sequence>
<evidence type="ECO:0008006" key="3">
    <source>
        <dbReference type="Google" id="ProtNLM"/>
    </source>
</evidence>
<keyword evidence="2" id="KW-1185">Reference proteome</keyword>
<organism evidence="1 2">
    <name type="scientific">Spiroplasma floricola 23-6</name>
    <dbReference type="NCBI Taxonomy" id="1336749"/>
    <lineage>
        <taxon>Bacteria</taxon>
        <taxon>Bacillati</taxon>
        <taxon>Mycoplasmatota</taxon>
        <taxon>Mollicutes</taxon>
        <taxon>Entomoplasmatales</taxon>
        <taxon>Spiroplasmataceae</taxon>
        <taxon>Spiroplasma</taxon>
    </lineage>
</organism>
<dbReference type="PROSITE" id="PS51257">
    <property type="entry name" value="PROKAR_LIPOPROTEIN"/>
    <property type="match status" value="1"/>
</dbReference>
<name>A0A2K8SCS4_9MOLU</name>
<accession>A0A2K8SCS4</accession>